<name>A0A9N9AL74_9GLOM</name>
<proteinExistence type="predicted"/>
<dbReference type="Proteomes" id="UP000789405">
    <property type="component" value="Unassembled WGS sequence"/>
</dbReference>
<reference evidence="1" key="1">
    <citation type="submission" date="2021-06" db="EMBL/GenBank/DDBJ databases">
        <authorList>
            <person name="Kallberg Y."/>
            <person name="Tangrot J."/>
            <person name="Rosling A."/>
        </authorList>
    </citation>
    <scope>NUCLEOTIDE SEQUENCE</scope>
    <source>
        <strain evidence="1">MA453B</strain>
    </source>
</reference>
<accession>A0A9N9AL74</accession>
<evidence type="ECO:0000313" key="2">
    <source>
        <dbReference type="Proteomes" id="UP000789405"/>
    </source>
</evidence>
<keyword evidence="2" id="KW-1185">Reference proteome</keyword>
<dbReference type="EMBL" id="CAJVPY010001738">
    <property type="protein sequence ID" value="CAG8534579.1"/>
    <property type="molecule type" value="Genomic_DNA"/>
</dbReference>
<evidence type="ECO:0000313" key="1">
    <source>
        <dbReference type="EMBL" id="CAG8534579.1"/>
    </source>
</evidence>
<sequence length="651" mass="76258">MWALSQRSMSIDEESQDPLIFGKNSLVNLDTIVKENSESGIPYSTTSNLLSKHIGEPTDKILSKKQKQTKKELHILKDFIKATCSPPYIKELSTKPKVLQDPVTRKENAVYFNDLYNNIIYTETQNEIINQEVITSYYLLGKALENRSLSATKRHFSDLNNYEEEQQENVKKIRSYPGLSFFALLNNLIDHHVKDKQLLIYCPPECVGPLVQIYYNVFSQFLHDYLNEDLGMGREYYQWALEFIYKMAEIYTSESDHLIEFNEKIRELFGEELRTIHLEDNSSNDEVLECNVFSKSILRFFVEMKNEIGTGSCNSTVQAGASFAKYYTQKTYGEKPIIDPLMDFIPLIPTNNRAHAERVARLFKALHLGVNRLKEYYLSLDKPISQPNLQRFFPYPNQYEHQGITVKFTYEAKLLDHKLLWKAITKDGQKIIVKFAWQYNQRAHELCSKIGKVPKLLYINKEMVDGFYMIVMDYVEATPLYNCNSLSYDEYKTILENIKEAIDILYKENIMFADLCDSNIFVNKSQDFDWASQEEIECYPYFMNHKHINWPPGAEDRKKLSRKHDVYWLELLKSKYLEQSSAVDRMALSFGQTQNEEEAMPVGMVPTVDEMVDFLDKAYKKNISNEIRERRWRKKLLQTNNTFTSQIEDLS</sequence>
<dbReference type="OrthoDB" id="2315594at2759"/>
<dbReference type="SUPFAM" id="SSF56112">
    <property type="entry name" value="Protein kinase-like (PK-like)"/>
    <property type="match status" value="1"/>
</dbReference>
<dbReference type="InterPro" id="IPR011009">
    <property type="entry name" value="Kinase-like_dom_sf"/>
</dbReference>
<gene>
    <name evidence="1" type="ORF">DERYTH_LOCUS4509</name>
</gene>
<dbReference type="AlphaFoldDB" id="A0A9N9AL74"/>
<organism evidence="1 2">
    <name type="scientific">Dentiscutata erythropus</name>
    <dbReference type="NCBI Taxonomy" id="1348616"/>
    <lineage>
        <taxon>Eukaryota</taxon>
        <taxon>Fungi</taxon>
        <taxon>Fungi incertae sedis</taxon>
        <taxon>Mucoromycota</taxon>
        <taxon>Glomeromycotina</taxon>
        <taxon>Glomeromycetes</taxon>
        <taxon>Diversisporales</taxon>
        <taxon>Gigasporaceae</taxon>
        <taxon>Dentiscutata</taxon>
    </lineage>
</organism>
<comment type="caution">
    <text evidence="1">The sequence shown here is derived from an EMBL/GenBank/DDBJ whole genome shotgun (WGS) entry which is preliminary data.</text>
</comment>
<protein>
    <submittedName>
        <fullName evidence="1">7140_t:CDS:1</fullName>
    </submittedName>
</protein>